<accession>A0A6A5YAE6</accession>
<evidence type="ECO:0000256" key="3">
    <source>
        <dbReference type="ARBA" id="ARBA00022618"/>
    </source>
</evidence>
<gene>
    <name evidence="10" type="ORF">BU24DRAFT_362512</name>
</gene>
<evidence type="ECO:0000256" key="6">
    <source>
        <dbReference type="ARBA" id="ARBA00023306"/>
    </source>
</evidence>
<keyword evidence="5" id="KW-0833">Ubl conjugation pathway</keyword>
<evidence type="ECO:0000256" key="8">
    <source>
        <dbReference type="ARBA" id="ARBA00045696"/>
    </source>
</evidence>
<evidence type="ECO:0000313" key="11">
    <source>
        <dbReference type="Proteomes" id="UP000799778"/>
    </source>
</evidence>
<proteinExistence type="inferred from homology"/>
<dbReference type="UniPathway" id="UPA00143"/>
<organism evidence="10 11">
    <name type="scientific">Aaosphaeria arxii CBS 175.79</name>
    <dbReference type="NCBI Taxonomy" id="1450172"/>
    <lineage>
        <taxon>Eukaryota</taxon>
        <taxon>Fungi</taxon>
        <taxon>Dikarya</taxon>
        <taxon>Ascomycota</taxon>
        <taxon>Pezizomycotina</taxon>
        <taxon>Dothideomycetes</taxon>
        <taxon>Pleosporomycetidae</taxon>
        <taxon>Pleosporales</taxon>
        <taxon>Pleosporales incertae sedis</taxon>
        <taxon>Aaosphaeria</taxon>
    </lineage>
</organism>
<feature type="non-terminal residue" evidence="10">
    <location>
        <position position="762"/>
    </location>
</feature>
<dbReference type="GO" id="GO:0051301">
    <property type="term" value="P:cell division"/>
    <property type="evidence" value="ECO:0007669"/>
    <property type="project" value="UniProtKB-KW"/>
</dbReference>
<dbReference type="GeneID" id="54281580"/>
<dbReference type="AlphaFoldDB" id="A0A6A5YAE6"/>
<dbReference type="InterPro" id="IPR011990">
    <property type="entry name" value="TPR-like_helical_dom_sf"/>
</dbReference>
<dbReference type="InterPro" id="IPR026000">
    <property type="entry name" value="Apc5_dom"/>
</dbReference>
<dbReference type="GO" id="GO:0070979">
    <property type="term" value="P:protein K11-linked ubiquitination"/>
    <property type="evidence" value="ECO:0007669"/>
    <property type="project" value="TreeGrafter"/>
</dbReference>
<evidence type="ECO:0000256" key="4">
    <source>
        <dbReference type="ARBA" id="ARBA00022776"/>
    </source>
</evidence>
<dbReference type="Proteomes" id="UP000799778">
    <property type="component" value="Unassembled WGS sequence"/>
</dbReference>
<evidence type="ECO:0000259" key="9">
    <source>
        <dbReference type="Pfam" id="PF12862"/>
    </source>
</evidence>
<dbReference type="InterPro" id="IPR037679">
    <property type="entry name" value="Apc5"/>
</dbReference>
<evidence type="ECO:0000256" key="2">
    <source>
        <dbReference type="ARBA" id="ARBA00016066"/>
    </source>
</evidence>
<sequence length="762" mass="85892">MSVSRYLTAQKVSLLVLVKLYCDAVLPSSATIPVLSFILSQNVPRPSSFARGRNSRQDHDASFSIDAFEEVLQGHASNMPGRTLLDIFLKQMWEVNSFHALHELFESSGHLLARGPGDPDRIEPEYQDQVLLAQASPLGLFVRRMQVEFHRLPFDDAMRVWSSFIVYRAPTAQWNKRIAGLAGTSGIDRNAAELGIGPGDKLFDLAYGDLADEVVSSDALSVEDFSRLLEFQCDKLQSLGCRVSDEMRVKLRSMFGPSGVALRQTHLVEFFDAWKAGEYTSAFDRLHQYFDYAVQTQQRTHYQYALLHMAVLQAEFSCFSEAVAAINEAITTARENQDMHCLNFSLSWLNHMSKAYPKQLKASGYMGTLGSERDGLTYLKARAKESEMYPLLSSTLLNEASLFLGTGDSVVRAFEYMYQASHLNIREHINNHGSHALLQSTIYARLGVTHLSHMHCDLLLDCYQDGCPFDDVMRAISRRAFTAMNYGRFDDALNHMDTIDPSFHRTLKFHRFIFLGTGLIKFKRAIRRTDWDACESFIPLLQPDTSTDPELAYVLAEAQIDYLISRGYYDQAFAMIEDTVTSLREEGADIIMRVNMLIAKATLFAKVGSPQRGFSIALRAANVAFKARLMPALWKAVGLLCNVLNSIGEYQAAMRLLHAVIPQSLENSDSMLIGTLYSNIADSYMGLAGLDDPSSANGSRSYAANISRADLYLDRARDYFKKVEDIEYECEQLMKKAFIAKLRGDEKVADEWAHNHNRVWEE</sequence>
<comment type="function">
    <text evidence="8">Component of the anaphase promoting complex/cyclosome (APC/C), a cell cycle-regulated E3 ubiquitin ligase that controls progression through mitosis and the G1 phase of the cell cycle. The APC/C complex acts by mediating ubiquitination and subsequent degradation of target proteins: it mainly mediates the formation of 'Lys-11'-linked polyubiquitin chains and, to a lower extent, the formation of 'Lys-48'- and 'Lys-63'-linked polyubiquitin chains. The APC/C complex catalyzes assembly of branched 'Lys-11'-/'Lys-48'-linked branched ubiquitin chains on target proteins.</text>
</comment>
<reference evidence="10" key="1">
    <citation type="journal article" date="2020" name="Stud. Mycol.">
        <title>101 Dothideomycetes genomes: a test case for predicting lifestyles and emergence of pathogens.</title>
        <authorList>
            <person name="Haridas S."/>
            <person name="Albert R."/>
            <person name="Binder M."/>
            <person name="Bloem J."/>
            <person name="Labutti K."/>
            <person name="Salamov A."/>
            <person name="Andreopoulos B."/>
            <person name="Baker S."/>
            <person name="Barry K."/>
            <person name="Bills G."/>
            <person name="Bluhm B."/>
            <person name="Cannon C."/>
            <person name="Castanera R."/>
            <person name="Culley D."/>
            <person name="Daum C."/>
            <person name="Ezra D."/>
            <person name="Gonzalez J."/>
            <person name="Henrissat B."/>
            <person name="Kuo A."/>
            <person name="Liang C."/>
            <person name="Lipzen A."/>
            <person name="Lutzoni F."/>
            <person name="Magnuson J."/>
            <person name="Mondo S."/>
            <person name="Nolan M."/>
            <person name="Ohm R."/>
            <person name="Pangilinan J."/>
            <person name="Park H.-J."/>
            <person name="Ramirez L."/>
            <person name="Alfaro M."/>
            <person name="Sun H."/>
            <person name="Tritt A."/>
            <person name="Yoshinaga Y."/>
            <person name="Zwiers L.-H."/>
            <person name="Turgeon B."/>
            <person name="Goodwin S."/>
            <person name="Spatafora J."/>
            <person name="Crous P."/>
            <person name="Grigoriev I."/>
        </authorList>
    </citation>
    <scope>NUCLEOTIDE SEQUENCE</scope>
    <source>
        <strain evidence="10">CBS 175.79</strain>
    </source>
</reference>
<dbReference type="PANTHER" id="PTHR12830:SF9">
    <property type="entry name" value="ANAPHASE-PROMOTING COMPLEX SUBUNIT 5"/>
    <property type="match status" value="1"/>
</dbReference>
<evidence type="ECO:0000256" key="7">
    <source>
        <dbReference type="ARBA" id="ARBA00031069"/>
    </source>
</evidence>
<dbReference type="EMBL" id="ML978066">
    <property type="protein sequence ID" value="KAF2021731.1"/>
    <property type="molecule type" value="Genomic_DNA"/>
</dbReference>
<keyword evidence="3" id="KW-0132">Cell division</keyword>
<dbReference type="PANTHER" id="PTHR12830">
    <property type="entry name" value="ANAPHASE-PROMOTING COMPLEX SUBUNIT 5"/>
    <property type="match status" value="1"/>
</dbReference>
<evidence type="ECO:0000256" key="1">
    <source>
        <dbReference type="ARBA" id="ARBA00007450"/>
    </source>
</evidence>
<dbReference type="SUPFAM" id="SSF48452">
    <property type="entry name" value="TPR-like"/>
    <property type="match status" value="1"/>
</dbReference>
<dbReference type="Pfam" id="PF12862">
    <property type="entry name" value="ANAPC5"/>
    <property type="match status" value="1"/>
</dbReference>
<comment type="similarity">
    <text evidence="1">Belongs to the APC5 family.</text>
</comment>
<dbReference type="GO" id="GO:0031145">
    <property type="term" value="P:anaphase-promoting complex-dependent catabolic process"/>
    <property type="evidence" value="ECO:0007669"/>
    <property type="project" value="TreeGrafter"/>
</dbReference>
<keyword evidence="4" id="KW-0498">Mitosis</keyword>
<keyword evidence="11" id="KW-1185">Reference proteome</keyword>
<feature type="domain" description="Anaphase-promoting complex subunit 5" evidence="9">
    <location>
        <begin position="266"/>
        <end position="355"/>
    </location>
</feature>
<evidence type="ECO:0000256" key="5">
    <source>
        <dbReference type="ARBA" id="ARBA00022786"/>
    </source>
</evidence>
<dbReference type="GO" id="GO:0005680">
    <property type="term" value="C:anaphase-promoting complex"/>
    <property type="evidence" value="ECO:0007669"/>
    <property type="project" value="InterPro"/>
</dbReference>
<protein>
    <recommendedName>
        <fullName evidence="2">Anaphase-promoting complex subunit 5</fullName>
    </recommendedName>
    <alternativeName>
        <fullName evidence="7">Cyclosome subunit 5</fullName>
    </alternativeName>
</protein>
<name>A0A6A5YAE6_9PLEO</name>
<evidence type="ECO:0000313" key="10">
    <source>
        <dbReference type="EMBL" id="KAF2021731.1"/>
    </source>
</evidence>
<dbReference type="OrthoDB" id="2504561at2759"/>
<keyword evidence="6" id="KW-0131">Cell cycle</keyword>
<dbReference type="GO" id="GO:0045842">
    <property type="term" value="P:positive regulation of mitotic metaphase/anaphase transition"/>
    <property type="evidence" value="ECO:0007669"/>
    <property type="project" value="TreeGrafter"/>
</dbReference>
<dbReference type="RefSeq" id="XP_033390070.1">
    <property type="nucleotide sequence ID" value="XM_033524183.1"/>
</dbReference>